<comment type="similarity">
    <text evidence="3 15">Belongs to the peptidase S11 family.</text>
</comment>
<comment type="catalytic activity">
    <reaction evidence="12">
        <text>Preferential cleavage: (Ac)2-L-Lys-D-Ala-|-D-Ala. Also transpeptidation of peptidyl-alanyl moieties that are N-acyl substituents of D-alanine.</text>
        <dbReference type="EC" id="3.4.16.4"/>
    </reaction>
</comment>
<dbReference type="AlphaFoldDB" id="A0A0M5KRQ8"/>
<dbReference type="InterPro" id="IPR018044">
    <property type="entry name" value="Peptidase_S11"/>
</dbReference>
<reference evidence="17 18" key="1">
    <citation type="journal article" date="2015" name="Genome Announc.">
        <title>Genome Sequence of 'Candidatus Thioglobus singularis' Strain PS1, a Mixotroph from the SUP05 Clade of Marine Gammaproteobacteria.</title>
        <authorList>
            <person name="Marshall K.T."/>
            <person name="Morris R.M."/>
        </authorList>
    </citation>
    <scope>NUCLEOTIDE SEQUENCE [LARGE SCALE GENOMIC DNA]</scope>
    <source>
        <strain evidence="17 18">PS1</strain>
    </source>
</reference>
<dbReference type="InterPro" id="IPR012907">
    <property type="entry name" value="Peptidase_S11_C"/>
</dbReference>
<dbReference type="EMBL" id="CP006911">
    <property type="protein sequence ID" value="ALE01778.1"/>
    <property type="molecule type" value="Genomic_DNA"/>
</dbReference>
<dbReference type="GO" id="GO:0006508">
    <property type="term" value="P:proteolysis"/>
    <property type="evidence" value="ECO:0007669"/>
    <property type="project" value="UniProtKB-KW"/>
</dbReference>
<dbReference type="Pfam" id="PF00768">
    <property type="entry name" value="Peptidase_S11"/>
    <property type="match status" value="1"/>
</dbReference>
<keyword evidence="10" id="KW-0573">Peptidoglycan synthesis</keyword>
<evidence type="ECO:0000313" key="18">
    <source>
        <dbReference type="Proteomes" id="UP000068905"/>
    </source>
</evidence>
<evidence type="ECO:0000256" key="6">
    <source>
        <dbReference type="ARBA" id="ARBA00022670"/>
    </source>
</evidence>
<evidence type="ECO:0000256" key="4">
    <source>
        <dbReference type="ARBA" id="ARBA00012448"/>
    </source>
</evidence>
<dbReference type="GO" id="GO:0009002">
    <property type="term" value="F:serine-type D-Ala-D-Ala carboxypeptidase activity"/>
    <property type="evidence" value="ECO:0007669"/>
    <property type="project" value="UniProtKB-EC"/>
</dbReference>
<evidence type="ECO:0000256" key="10">
    <source>
        <dbReference type="ARBA" id="ARBA00022984"/>
    </source>
</evidence>
<dbReference type="PANTHER" id="PTHR21581:SF6">
    <property type="entry name" value="TRAFFICKING PROTEIN PARTICLE COMPLEX SUBUNIT 12"/>
    <property type="match status" value="1"/>
</dbReference>
<evidence type="ECO:0000256" key="5">
    <source>
        <dbReference type="ARBA" id="ARBA00022645"/>
    </source>
</evidence>
<evidence type="ECO:0000256" key="13">
    <source>
        <dbReference type="PIRSR" id="PIRSR618044-1"/>
    </source>
</evidence>
<dbReference type="Gene3D" id="2.60.410.10">
    <property type="entry name" value="D-Ala-D-Ala carboxypeptidase, C-terminal domain"/>
    <property type="match status" value="1"/>
</dbReference>
<dbReference type="SUPFAM" id="SSF56601">
    <property type="entry name" value="beta-lactamase/transpeptidase-like"/>
    <property type="match status" value="1"/>
</dbReference>
<keyword evidence="6" id="KW-0645">Protease</keyword>
<evidence type="ECO:0000256" key="14">
    <source>
        <dbReference type="PIRSR" id="PIRSR618044-2"/>
    </source>
</evidence>
<protein>
    <recommendedName>
        <fullName evidence="4">serine-type D-Ala-D-Ala carboxypeptidase</fullName>
        <ecNumber evidence="4">3.4.16.4</ecNumber>
    </recommendedName>
</protein>
<evidence type="ECO:0000256" key="8">
    <source>
        <dbReference type="ARBA" id="ARBA00022801"/>
    </source>
</evidence>
<sequence>MKSNIFTFLKSFFLILIFSNVIAEEPRFYIPDSPPIAAKSYVLMDHNSGKILAGENENERRSPASLTKIMTSYVIFKRIKEDFISLDDEVKISEKAWKTGGSRSFIEVGKMIKLEDLLMGMIIQSGNDASVALAEHVAGSEGTFVLFMNDYAQEIGMTDSRFENSSGLPHKDQYTTAKDMALLSSAIIKEFPDFYEWYGQKEFTYNNIKQINRNKLLFTDSTVDGLKTGWTEKAGYCLVTSANRVDMRLISVVLGSASPAIRTAETEKLLDYGFRFFETQSVNDISHQVPVYKSKIGNIKVGMADSSYLTLPRNQFKYTTQTINLEGDLIAPINKGDQVGTLSISFNDEDIATLPLIALEDANEAGFVSKMIDTVKLMFR</sequence>
<evidence type="ECO:0000256" key="11">
    <source>
        <dbReference type="ARBA" id="ARBA00023316"/>
    </source>
</evidence>
<evidence type="ECO:0000259" key="16">
    <source>
        <dbReference type="SMART" id="SM00936"/>
    </source>
</evidence>
<dbReference type="InterPro" id="IPR012338">
    <property type="entry name" value="Beta-lactam/transpept-like"/>
</dbReference>
<dbReference type="Pfam" id="PF07943">
    <property type="entry name" value="PBP5_C"/>
    <property type="match status" value="1"/>
</dbReference>
<feature type="active site" description="Proton acceptor" evidence="13">
    <location>
        <position position="68"/>
    </location>
</feature>
<dbReference type="STRING" id="1125411.W908_03815"/>
<keyword evidence="18" id="KW-1185">Reference proteome</keyword>
<dbReference type="KEGG" id="tsn:W908_03815"/>
<dbReference type="RefSeq" id="WP_053819993.1">
    <property type="nucleotide sequence ID" value="NZ_CP006911.1"/>
</dbReference>
<proteinExistence type="inferred from homology"/>
<name>A0A0M5KRQ8_9GAMM</name>
<comment type="pathway">
    <text evidence="2">Cell wall biogenesis; peptidoglycan biosynthesis.</text>
</comment>
<evidence type="ECO:0000256" key="15">
    <source>
        <dbReference type="RuleBase" id="RU004016"/>
    </source>
</evidence>
<dbReference type="EC" id="3.4.16.4" evidence="4"/>
<dbReference type="PANTHER" id="PTHR21581">
    <property type="entry name" value="D-ALANYL-D-ALANINE CARBOXYPEPTIDASE"/>
    <property type="match status" value="1"/>
</dbReference>
<dbReference type="GO" id="GO:0008360">
    <property type="term" value="P:regulation of cell shape"/>
    <property type="evidence" value="ECO:0007669"/>
    <property type="project" value="UniProtKB-KW"/>
</dbReference>
<evidence type="ECO:0000256" key="7">
    <source>
        <dbReference type="ARBA" id="ARBA00022729"/>
    </source>
</evidence>
<keyword evidence="9" id="KW-0133">Cell shape</keyword>
<keyword evidence="11" id="KW-0961">Cell wall biogenesis/degradation</keyword>
<dbReference type="InterPro" id="IPR037167">
    <property type="entry name" value="Peptidase_S11_C_sf"/>
</dbReference>
<evidence type="ECO:0000256" key="9">
    <source>
        <dbReference type="ARBA" id="ARBA00022960"/>
    </source>
</evidence>
<accession>A0A0M5KRQ8</accession>
<evidence type="ECO:0000256" key="12">
    <source>
        <dbReference type="ARBA" id="ARBA00034000"/>
    </source>
</evidence>
<dbReference type="OrthoDB" id="9795979at2"/>
<dbReference type="PRINTS" id="PR00725">
    <property type="entry name" value="DADACBPTASE1"/>
</dbReference>
<evidence type="ECO:0000256" key="3">
    <source>
        <dbReference type="ARBA" id="ARBA00007164"/>
    </source>
</evidence>
<dbReference type="GO" id="GO:0009252">
    <property type="term" value="P:peptidoglycan biosynthetic process"/>
    <property type="evidence" value="ECO:0007669"/>
    <property type="project" value="UniProtKB-UniPathway"/>
</dbReference>
<feature type="active site" description="Acyl-ester intermediate" evidence="13">
    <location>
        <position position="65"/>
    </location>
</feature>
<comment type="function">
    <text evidence="1">Removes C-terminal D-alanyl residues from sugar-peptide cell wall precursors.</text>
</comment>
<gene>
    <name evidence="17" type="ORF">W908_03815</name>
</gene>
<evidence type="ECO:0000256" key="1">
    <source>
        <dbReference type="ARBA" id="ARBA00003217"/>
    </source>
</evidence>
<feature type="active site" evidence="13">
    <location>
        <position position="125"/>
    </location>
</feature>
<feature type="domain" description="Peptidase S11 D-Ala-D-Ala carboxypeptidase A C-terminal" evidence="16">
    <location>
        <begin position="277"/>
        <end position="364"/>
    </location>
</feature>
<dbReference type="SUPFAM" id="SSF69189">
    <property type="entry name" value="Penicillin-binding protein associated domain"/>
    <property type="match status" value="1"/>
</dbReference>
<keyword evidence="5 17" id="KW-0121">Carboxypeptidase</keyword>
<keyword evidence="8 17" id="KW-0378">Hydrolase</keyword>
<dbReference type="UniPathway" id="UPA00219"/>
<evidence type="ECO:0000313" key="17">
    <source>
        <dbReference type="EMBL" id="ALE01778.1"/>
    </source>
</evidence>
<dbReference type="InterPro" id="IPR001967">
    <property type="entry name" value="Peptidase_S11_N"/>
</dbReference>
<dbReference type="SMART" id="SM00936">
    <property type="entry name" value="PBP5_C"/>
    <property type="match status" value="1"/>
</dbReference>
<dbReference type="InterPro" id="IPR015956">
    <property type="entry name" value="Peniciliin-bd_prot_C_sf"/>
</dbReference>
<dbReference type="Proteomes" id="UP000068905">
    <property type="component" value="Chromosome"/>
</dbReference>
<feature type="binding site" evidence="14">
    <location>
        <position position="227"/>
    </location>
    <ligand>
        <name>substrate</name>
    </ligand>
</feature>
<keyword evidence="7" id="KW-0732">Signal</keyword>
<dbReference type="GO" id="GO:0071555">
    <property type="term" value="P:cell wall organization"/>
    <property type="evidence" value="ECO:0007669"/>
    <property type="project" value="UniProtKB-KW"/>
</dbReference>
<dbReference type="Gene3D" id="3.40.710.10">
    <property type="entry name" value="DD-peptidase/beta-lactamase superfamily"/>
    <property type="match status" value="1"/>
</dbReference>
<dbReference type="PATRIC" id="fig|1125411.7.peg.745"/>
<evidence type="ECO:0000256" key="2">
    <source>
        <dbReference type="ARBA" id="ARBA00004752"/>
    </source>
</evidence>
<organism evidence="17 18">
    <name type="scientific">Candidatus Pseudothioglobus singularis PS1</name>
    <dbReference type="NCBI Taxonomy" id="1125411"/>
    <lineage>
        <taxon>Bacteria</taxon>
        <taxon>Pseudomonadati</taxon>
        <taxon>Pseudomonadota</taxon>
        <taxon>Gammaproteobacteria</taxon>
        <taxon>Candidatus Pseudothioglobaceae</taxon>
        <taxon>Candidatus Pseudothioglobus</taxon>
    </lineage>
</organism>